<dbReference type="SUPFAM" id="SSF56349">
    <property type="entry name" value="DNA breaking-rejoining enzymes"/>
    <property type="match status" value="1"/>
</dbReference>
<name>A0ABW2TWA5_9PSEU</name>
<dbReference type="Proteomes" id="UP001596512">
    <property type="component" value="Unassembled WGS sequence"/>
</dbReference>
<dbReference type="InterPro" id="IPR002104">
    <property type="entry name" value="Integrase_catalytic"/>
</dbReference>
<evidence type="ECO:0000259" key="3">
    <source>
        <dbReference type="PROSITE" id="PS51898"/>
    </source>
</evidence>
<evidence type="ECO:0000256" key="1">
    <source>
        <dbReference type="ARBA" id="ARBA00023172"/>
    </source>
</evidence>
<keyword evidence="1" id="KW-0233">DNA recombination</keyword>
<evidence type="ECO:0000313" key="4">
    <source>
        <dbReference type="EMBL" id="MFC7618170.1"/>
    </source>
</evidence>
<evidence type="ECO:0000313" key="5">
    <source>
        <dbReference type="Proteomes" id="UP001596512"/>
    </source>
</evidence>
<dbReference type="PROSITE" id="PS51898">
    <property type="entry name" value="TYR_RECOMBINASE"/>
    <property type="match status" value="1"/>
</dbReference>
<organism evidence="4 5">
    <name type="scientific">Actinokineospora soli</name>
    <dbReference type="NCBI Taxonomy" id="1048753"/>
    <lineage>
        <taxon>Bacteria</taxon>
        <taxon>Bacillati</taxon>
        <taxon>Actinomycetota</taxon>
        <taxon>Actinomycetes</taxon>
        <taxon>Pseudonocardiales</taxon>
        <taxon>Pseudonocardiaceae</taxon>
        <taxon>Actinokineospora</taxon>
    </lineage>
</organism>
<proteinExistence type="predicted"/>
<evidence type="ECO:0000256" key="2">
    <source>
        <dbReference type="SAM" id="MobiDB-lite"/>
    </source>
</evidence>
<dbReference type="EMBL" id="JBHTEY010000004">
    <property type="protein sequence ID" value="MFC7618170.1"/>
    <property type="molecule type" value="Genomic_DNA"/>
</dbReference>
<dbReference type="InterPro" id="IPR013762">
    <property type="entry name" value="Integrase-like_cat_sf"/>
</dbReference>
<feature type="domain" description="Tyr recombinase" evidence="3">
    <location>
        <begin position="1"/>
        <end position="123"/>
    </location>
</feature>
<accession>A0ABW2TWA5</accession>
<reference evidence="5" key="1">
    <citation type="journal article" date="2019" name="Int. J. Syst. Evol. Microbiol.">
        <title>The Global Catalogue of Microorganisms (GCM) 10K type strain sequencing project: providing services to taxonomists for standard genome sequencing and annotation.</title>
        <authorList>
            <consortium name="The Broad Institute Genomics Platform"/>
            <consortium name="The Broad Institute Genome Sequencing Center for Infectious Disease"/>
            <person name="Wu L."/>
            <person name="Ma J."/>
        </authorList>
    </citation>
    <scope>NUCLEOTIDE SEQUENCE [LARGE SCALE GENOMIC DNA]</scope>
    <source>
        <strain evidence="5">JCM 17695</strain>
    </source>
</reference>
<gene>
    <name evidence="4" type="ORF">ACFQV2_37065</name>
</gene>
<dbReference type="Pfam" id="PF00589">
    <property type="entry name" value="Phage_integrase"/>
    <property type="match status" value="1"/>
</dbReference>
<protein>
    <submittedName>
        <fullName evidence="4">Tyrosine-type recombinase/integrase</fullName>
    </submittedName>
</protein>
<dbReference type="InterPro" id="IPR011010">
    <property type="entry name" value="DNA_brk_join_enz"/>
</dbReference>
<comment type="caution">
    <text evidence="4">The sequence shown here is derived from an EMBL/GenBank/DDBJ whole genome shotgun (WGS) entry which is preliminary data.</text>
</comment>
<keyword evidence="5" id="KW-1185">Reference proteome</keyword>
<feature type="region of interest" description="Disordered" evidence="2">
    <location>
        <begin position="26"/>
        <end position="45"/>
    </location>
</feature>
<dbReference type="Gene3D" id="1.10.443.10">
    <property type="entry name" value="Intergrase catalytic core"/>
    <property type="match status" value="1"/>
</dbReference>
<sequence length="133" mass="14625">MIKPKPKSKSGWRTLELPRRAVAMRKARRSKDAQPDDPVFLAPLGGLRDPSNSADDLRTVFDHAGYKWVTSHVYRKTVATLMDESGLPVRAIADQLGPSKVSMMQDAYLGRKTRRTGAASVLEAIGSSAQFRG</sequence>